<dbReference type="SUPFAM" id="SSF54197">
    <property type="entry name" value="HIT-like"/>
    <property type="match status" value="1"/>
</dbReference>
<evidence type="ECO:0000313" key="2">
    <source>
        <dbReference type="EMBL" id="SNT11833.1"/>
    </source>
</evidence>
<sequence length="159" mass="17842">MDIPHRLIVHQTQHWTLNHHMASALPGYLMLGSRAAAGSLADLPAAALAELGVLQARTQRILEEQLQPRWLYIGRYGHSPGFPVHFHFIPVYPWVEDAFWADERYRALQRFGNPALGGTDGAELTLFIWREFGEAEQPPAIHGPDIDSVIARLREAFGA</sequence>
<protein>
    <submittedName>
        <fullName evidence="1">Diadenosine tetraphosphate (Ap4A) hydrolase</fullName>
    </submittedName>
</protein>
<dbReference type="EMBL" id="FZPC01000014">
    <property type="protein sequence ID" value="SNT11833.1"/>
    <property type="molecule type" value="Genomic_DNA"/>
</dbReference>
<dbReference type="Proteomes" id="UP000198309">
    <property type="component" value="Unassembled WGS sequence"/>
</dbReference>
<keyword evidence="3" id="KW-1185">Reference proteome</keyword>
<keyword evidence="1" id="KW-0378">Hydrolase</keyword>
<proteinExistence type="predicted"/>
<dbReference type="InterPro" id="IPR036265">
    <property type="entry name" value="HIT-like_sf"/>
</dbReference>
<dbReference type="EMBL" id="FNEC01000011">
    <property type="protein sequence ID" value="SDI99411.1"/>
    <property type="molecule type" value="Genomic_DNA"/>
</dbReference>
<evidence type="ECO:0000313" key="1">
    <source>
        <dbReference type="EMBL" id="SDI99411.1"/>
    </source>
</evidence>
<dbReference type="RefSeq" id="WP_089392119.1">
    <property type="nucleotide sequence ID" value="NZ_FNEC01000011.1"/>
</dbReference>
<dbReference type="Proteomes" id="UP000199693">
    <property type="component" value="Unassembled WGS sequence"/>
</dbReference>
<dbReference type="Gene3D" id="3.30.428.10">
    <property type="entry name" value="HIT-like"/>
    <property type="match status" value="1"/>
</dbReference>
<name>A0A239K2I8_9PSED</name>
<evidence type="ECO:0000313" key="4">
    <source>
        <dbReference type="Proteomes" id="UP000199693"/>
    </source>
</evidence>
<accession>A0A239K2I8</accession>
<organism evidence="1 4">
    <name type="scientific">Pseudomonas delhiensis</name>
    <dbReference type="NCBI Taxonomy" id="366289"/>
    <lineage>
        <taxon>Bacteria</taxon>
        <taxon>Pseudomonadati</taxon>
        <taxon>Pseudomonadota</taxon>
        <taxon>Gammaproteobacteria</taxon>
        <taxon>Pseudomonadales</taxon>
        <taxon>Pseudomonadaceae</taxon>
        <taxon>Pseudomonas</taxon>
    </lineage>
</organism>
<reference evidence="1 4" key="1">
    <citation type="submission" date="2016-10" db="EMBL/GenBank/DDBJ databases">
        <authorList>
            <person name="de Groot N.N."/>
        </authorList>
    </citation>
    <scope>NUCLEOTIDE SEQUENCE [LARGE SCALE GENOMIC DNA]</scope>
    <source>
        <strain evidence="1 4">CCM 7361</strain>
    </source>
</reference>
<evidence type="ECO:0000313" key="3">
    <source>
        <dbReference type="Proteomes" id="UP000198309"/>
    </source>
</evidence>
<dbReference type="GO" id="GO:0016787">
    <property type="term" value="F:hydrolase activity"/>
    <property type="evidence" value="ECO:0007669"/>
    <property type="project" value="UniProtKB-KW"/>
</dbReference>
<gene>
    <name evidence="1" type="ORF">SAMN05216189_101158</name>
    <name evidence="2" type="ORF">SAMN06295949_11458</name>
</gene>
<dbReference type="AlphaFoldDB" id="A0A239K2I8"/>
<reference evidence="2 3" key="2">
    <citation type="submission" date="2017-06" db="EMBL/GenBank/DDBJ databases">
        <authorList>
            <person name="Varghese N."/>
            <person name="Submissions S."/>
        </authorList>
    </citation>
    <scope>NUCLEOTIDE SEQUENCE [LARGE SCALE GENOMIC DNA]</scope>
    <source>
        <strain evidence="2 3">RLD-1</strain>
    </source>
</reference>